<dbReference type="Pfam" id="PF21927">
    <property type="entry name" value="McpB_HAMP_2"/>
    <property type="match status" value="2"/>
</dbReference>
<dbReference type="InterPro" id="IPR004089">
    <property type="entry name" value="MCPsignal_dom"/>
</dbReference>
<dbReference type="Pfam" id="PF18575">
    <property type="entry name" value="HAMP_N3"/>
    <property type="match status" value="2"/>
</dbReference>
<dbReference type="Pfam" id="PF00015">
    <property type="entry name" value="MCPsignal"/>
    <property type="match status" value="1"/>
</dbReference>
<evidence type="ECO:0000259" key="9">
    <source>
        <dbReference type="PROSITE" id="PS50885"/>
    </source>
</evidence>
<keyword evidence="2" id="KW-0145">Chemotaxis</keyword>
<evidence type="ECO:0000256" key="3">
    <source>
        <dbReference type="ARBA" id="ARBA00023224"/>
    </source>
</evidence>
<dbReference type="PANTHER" id="PTHR43531">
    <property type="entry name" value="PROTEIN ICFG"/>
    <property type="match status" value="1"/>
</dbReference>
<dbReference type="GO" id="GO:0004888">
    <property type="term" value="F:transmembrane signaling receptor activity"/>
    <property type="evidence" value="ECO:0007669"/>
    <property type="project" value="InterPro"/>
</dbReference>
<feature type="domain" description="Methyl-accepting transducer" evidence="8">
    <location>
        <begin position="387"/>
        <end position="602"/>
    </location>
</feature>
<feature type="transmembrane region" description="Helical" evidence="7">
    <location>
        <begin position="36"/>
        <end position="58"/>
    </location>
</feature>
<dbReference type="OrthoDB" id="2489132at2"/>
<dbReference type="GO" id="GO:0007165">
    <property type="term" value="P:signal transduction"/>
    <property type="evidence" value="ECO:0007669"/>
    <property type="project" value="UniProtKB-KW"/>
</dbReference>
<dbReference type="InterPro" id="IPR041395">
    <property type="entry name" value="McpB_HAMP_3rd"/>
</dbReference>
<dbReference type="AlphaFoldDB" id="A0A4Q1JTX0"/>
<comment type="caution">
    <text evidence="10">The sequence shown here is derived from an EMBL/GenBank/DDBJ whole genome shotgun (WGS) entry which is preliminary data.</text>
</comment>
<sequence length="663" mass="70318">MSNSLSLSSKLWLGAAIAVALPLAAATCGYALGLPAGQTLAVSLAATVLAAAVLAYIVHAITRSLRIATTSLARFAKGDFEVVMPTISNDQACEVLLALRQVQTSVRRVNDEIVRMSREHDAGDIDVVIESHRFEGEFKVIAEGVNRMVGEHIATKKKAMACIAQFGRGNFDAPLENFPGKKAFINDTIEQVRGNLQGLIAQMNHMSAQHDAGDIDVVIDSQRFEGDYRSMAEGINRMVAGHIAVKKQAMACVAEFGRGNFEAPLERFPGKKAFINDTIEQVRSNLRALIRDTSLLAEAAAAGRLGVRADASQHHGDFRRIVDGINLTLDAVIGPLNEARAVLKAIEGGDLTRLADTQCQGQLKELCESINATVARLAQVVGEVSTSADALSSASEQVSATAQSLSQAASEQAAGVEETSASLEQMTASISQNTENARVTDGMAAKAAREAAEGGDAVRSTVTAMKQIAQKIGIIDDIAYQTNLLALNAAIEAARAGEHGKGFAVVAAEVRKLAERSQVAAQEIGQVAESSVELAENAGKLLDQMVPSIRRTSDLVQEIAAASEEQASGVGQINTAVGQLNQTTQQAAANSEELAATAEEMSGQAEQLQQLMSFFRINQIQAPRRSTTVPAQFRRSAPPRRPGVIDTGLALATAPDEMHFETF</sequence>
<evidence type="ECO:0000256" key="1">
    <source>
        <dbReference type="ARBA" id="ARBA00004370"/>
    </source>
</evidence>
<dbReference type="EMBL" id="SAWZ01000006">
    <property type="protein sequence ID" value="RXR04380.1"/>
    <property type="molecule type" value="Genomic_DNA"/>
</dbReference>
<feature type="region of interest" description="Disordered" evidence="6">
    <location>
        <begin position="625"/>
        <end position="644"/>
    </location>
</feature>
<organism evidence="10 11">
    <name type="scientific">Pseudoxanthomonas composti</name>
    <dbReference type="NCBI Taxonomy" id="2137479"/>
    <lineage>
        <taxon>Bacteria</taxon>
        <taxon>Pseudomonadati</taxon>
        <taxon>Pseudomonadota</taxon>
        <taxon>Gammaproteobacteria</taxon>
        <taxon>Lysobacterales</taxon>
        <taxon>Lysobacteraceae</taxon>
        <taxon>Pseudoxanthomonas</taxon>
    </lineage>
</organism>
<dbReference type="PANTHER" id="PTHR43531:SF11">
    <property type="entry name" value="METHYL-ACCEPTING CHEMOTAXIS PROTEIN 3"/>
    <property type="match status" value="1"/>
</dbReference>
<dbReference type="Pfam" id="PF18947">
    <property type="entry name" value="HAMP_2"/>
    <property type="match status" value="1"/>
</dbReference>
<dbReference type="PRINTS" id="PR00260">
    <property type="entry name" value="CHEMTRNSDUCR"/>
</dbReference>
<keyword evidence="11" id="KW-1185">Reference proteome</keyword>
<evidence type="ECO:0000256" key="4">
    <source>
        <dbReference type="ARBA" id="ARBA00029447"/>
    </source>
</evidence>
<reference evidence="10 11" key="1">
    <citation type="submission" date="2019-01" db="EMBL/GenBank/DDBJ databases">
        <title>Pseudoxanthomonas composti sp. nov., isolated from compost.</title>
        <authorList>
            <person name="Yang G."/>
        </authorList>
    </citation>
    <scope>NUCLEOTIDE SEQUENCE [LARGE SCALE GENOMIC DNA]</scope>
    <source>
        <strain evidence="10 11">GSS15</strain>
    </source>
</reference>
<dbReference type="InterPro" id="IPR054421">
    <property type="entry name" value="McpB_HAMP_2nd"/>
</dbReference>
<keyword evidence="3 5" id="KW-0807">Transducer</keyword>
<dbReference type="InterPro" id="IPR051310">
    <property type="entry name" value="MCP_chemotaxis"/>
</dbReference>
<dbReference type="PROSITE" id="PS50885">
    <property type="entry name" value="HAMP"/>
    <property type="match status" value="1"/>
</dbReference>
<comment type="subcellular location">
    <subcellularLocation>
        <location evidence="1">Membrane</location>
    </subcellularLocation>
</comment>
<evidence type="ECO:0000256" key="5">
    <source>
        <dbReference type="PROSITE-ProRule" id="PRU00284"/>
    </source>
</evidence>
<evidence type="ECO:0000256" key="7">
    <source>
        <dbReference type="SAM" id="Phobius"/>
    </source>
</evidence>
<evidence type="ECO:0000256" key="6">
    <source>
        <dbReference type="SAM" id="MobiDB-lite"/>
    </source>
</evidence>
<comment type="similarity">
    <text evidence="4">Belongs to the methyl-accepting chemotaxis (MCP) protein family.</text>
</comment>
<dbReference type="CDD" id="cd17528">
    <property type="entry name" value="HAMP_III"/>
    <property type="match status" value="2"/>
</dbReference>
<gene>
    <name evidence="10" type="ORF">EPA99_12990</name>
</gene>
<dbReference type="RefSeq" id="WP_129471651.1">
    <property type="nucleotide sequence ID" value="NZ_SAWZ01000006.1"/>
</dbReference>
<evidence type="ECO:0000259" key="8">
    <source>
        <dbReference type="PROSITE" id="PS50111"/>
    </source>
</evidence>
<dbReference type="Gene3D" id="1.20.120.1530">
    <property type="match status" value="3"/>
</dbReference>
<dbReference type="PROSITE" id="PS50111">
    <property type="entry name" value="CHEMOTAXIS_TRANSDUC_2"/>
    <property type="match status" value="1"/>
</dbReference>
<proteinExistence type="inferred from homology"/>
<dbReference type="SUPFAM" id="SSF58104">
    <property type="entry name" value="Methyl-accepting chemotaxis protein (MCP) signaling domain"/>
    <property type="match status" value="1"/>
</dbReference>
<dbReference type="InterPro" id="IPR004090">
    <property type="entry name" value="Chemotax_Me-accpt_rcpt"/>
</dbReference>
<feature type="domain" description="HAMP" evidence="9">
    <location>
        <begin position="330"/>
        <end position="382"/>
    </location>
</feature>
<evidence type="ECO:0000313" key="11">
    <source>
        <dbReference type="Proteomes" id="UP000289784"/>
    </source>
</evidence>
<dbReference type="Gene3D" id="1.10.287.950">
    <property type="entry name" value="Methyl-accepting chemotaxis protein"/>
    <property type="match status" value="1"/>
</dbReference>
<keyword evidence="7" id="KW-1133">Transmembrane helix</keyword>
<keyword evidence="7" id="KW-0472">Membrane</keyword>
<dbReference type="InterPro" id="IPR003660">
    <property type="entry name" value="HAMP_dom"/>
</dbReference>
<dbReference type="SMART" id="SM00283">
    <property type="entry name" value="MA"/>
    <property type="match status" value="1"/>
</dbReference>
<name>A0A4Q1JTX0_9GAMM</name>
<protein>
    <submittedName>
        <fullName evidence="10">Methyl-accepting chemotaxis protein</fullName>
    </submittedName>
</protein>
<dbReference type="GO" id="GO:0005886">
    <property type="term" value="C:plasma membrane"/>
    <property type="evidence" value="ECO:0007669"/>
    <property type="project" value="TreeGrafter"/>
</dbReference>
<evidence type="ECO:0000256" key="2">
    <source>
        <dbReference type="ARBA" id="ARBA00022500"/>
    </source>
</evidence>
<keyword evidence="7" id="KW-0812">Transmembrane</keyword>
<dbReference type="CDD" id="cd17527">
    <property type="entry name" value="HAMP_II"/>
    <property type="match status" value="2"/>
</dbReference>
<evidence type="ECO:0000313" key="10">
    <source>
        <dbReference type="EMBL" id="RXR04380.1"/>
    </source>
</evidence>
<dbReference type="GO" id="GO:0006935">
    <property type="term" value="P:chemotaxis"/>
    <property type="evidence" value="ECO:0007669"/>
    <property type="project" value="UniProtKB-KW"/>
</dbReference>
<dbReference type="FunFam" id="1.10.287.950:FF:000001">
    <property type="entry name" value="Methyl-accepting chemotaxis sensory transducer"/>
    <property type="match status" value="1"/>
</dbReference>
<accession>A0A4Q1JTX0</accession>
<dbReference type="SMART" id="SM00304">
    <property type="entry name" value="HAMP"/>
    <property type="match status" value="3"/>
</dbReference>
<dbReference type="Proteomes" id="UP000289784">
    <property type="component" value="Unassembled WGS sequence"/>
</dbReference>